<reference evidence="3" key="1">
    <citation type="journal article" date="2023" name="Mol. Phylogenet. Evol.">
        <title>Genome-scale phylogeny and comparative genomics of the fungal order Sordariales.</title>
        <authorList>
            <person name="Hensen N."/>
            <person name="Bonometti L."/>
            <person name="Westerberg I."/>
            <person name="Brannstrom I.O."/>
            <person name="Guillou S."/>
            <person name="Cros-Aarteil S."/>
            <person name="Calhoun S."/>
            <person name="Haridas S."/>
            <person name="Kuo A."/>
            <person name="Mondo S."/>
            <person name="Pangilinan J."/>
            <person name="Riley R."/>
            <person name="LaButti K."/>
            <person name="Andreopoulos B."/>
            <person name="Lipzen A."/>
            <person name="Chen C."/>
            <person name="Yan M."/>
            <person name="Daum C."/>
            <person name="Ng V."/>
            <person name="Clum A."/>
            <person name="Steindorff A."/>
            <person name="Ohm R.A."/>
            <person name="Martin F."/>
            <person name="Silar P."/>
            <person name="Natvig D.O."/>
            <person name="Lalanne C."/>
            <person name="Gautier V."/>
            <person name="Ament-Velasquez S.L."/>
            <person name="Kruys A."/>
            <person name="Hutchinson M.I."/>
            <person name="Powell A.J."/>
            <person name="Barry K."/>
            <person name="Miller A.N."/>
            <person name="Grigoriev I.V."/>
            <person name="Debuchy R."/>
            <person name="Gladieux P."/>
            <person name="Hiltunen Thoren M."/>
            <person name="Johannesson H."/>
        </authorList>
    </citation>
    <scope>NUCLEOTIDE SEQUENCE</scope>
    <source>
        <strain evidence="3">CBS 757.83</strain>
    </source>
</reference>
<name>A0AAN6Q0A1_9PEZI</name>
<dbReference type="Proteomes" id="UP001305647">
    <property type="component" value="Unassembled WGS sequence"/>
</dbReference>
<feature type="compositionally biased region" description="Pro residues" evidence="1">
    <location>
        <begin position="371"/>
        <end position="382"/>
    </location>
</feature>
<evidence type="ECO:0000313" key="4">
    <source>
        <dbReference type="Proteomes" id="UP001305647"/>
    </source>
</evidence>
<reference evidence="3" key="2">
    <citation type="submission" date="2023-05" db="EMBL/GenBank/DDBJ databases">
        <authorList>
            <consortium name="Lawrence Berkeley National Laboratory"/>
            <person name="Steindorff A."/>
            <person name="Hensen N."/>
            <person name="Bonometti L."/>
            <person name="Westerberg I."/>
            <person name="Brannstrom I.O."/>
            <person name="Guillou S."/>
            <person name="Cros-Aarteil S."/>
            <person name="Calhoun S."/>
            <person name="Haridas S."/>
            <person name="Kuo A."/>
            <person name="Mondo S."/>
            <person name="Pangilinan J."/>
            <person name="Riley R."/>
            <person name="Labutti K."/>
            <person name="Andreopoulos B."/>
            <person name="Lipzen A."/>
            <person name="Chen C."/>
            <person name="Yanf M."/>
            <person name="Daum C."/>
            <person name="Ng V."/>
            <person name="Clum A."/>
            <person name="Ohm R."/>
            <person name="Martin F."/>
            <person name="Silar P."/>
            <person name="Natvig D."/>
            <person name="Lalanne C."/>
            <person name="Gautier V."/>
            <person name="Ament-Velasquez S.L."/>
            <person name="Kruys A."/>
            <person name="Hutchinson M.I."/>
            <person name="Powell A.J."/>
            <person name="Barry K."/>
            <person name="Miller A.N."/>
            <person name="Grigoriev I.V."/>
            <person name="Debuchy R."/>
            <person name="Gladieux P."/>
            <person name="Thoren M.H."/>
            <person name="Johannesson H."/>
        </authorList>
    </citation>
    <scope>NUCLEOTIDE SEQUENCE</scope>
    <source>
        <strain evidence="3">CBS 757.83</strain>
    </source>
</reference>
<protein>
    <submittedName>
        <fullName evidence="3">Uncharacterized protein</fullName>
    </submittedName>
</protein>
<keyword evidence="2" id="KW-1133">Transmembrane helix</keyword>
<proteinExistence type="predicted"/>
<gene>
    <name evidence="3" type="ORF">N658DRAFT_488337</name>
</gene>
<dbReference type="EMBL" id="MU863657">
    <property type="protein sequence ID" value="KAK4098626.1"/>
    <property type="molecule type" value="Genomic_DNA"/>
</dbReference>
<organism evidence="3 4">
    <name type="scientific">Parathielavia hyrcaniae</name>
    <dbReference type="NCBI Taxonomy" id="113614"/>
    <lineage>
        <taxon>Eukaryota</taxon>
        <taxon>Fungi</taxon>
        <taxon>Dikarya</taxon>
        <taxon>Ascomycota</taxon>
        <taxon>Pezizomycotina</taxon>
        <taxon>Sordariomycetes</taxon>
        <taxon>Sordariomycetidae</taxon>
        <taxon>Sordariales</taxon>
        <taxon>Chaetomiaceae</taxon>
        <taxon>Parathielavia</taxon>
    </lineage>
</organism>
<evidence type="ECO:0000256" key="2">
    <source>
        <dbReference type="SAM" id="Phobius"/>
    </source>
</evidence>
<feature type="region of interest" description="Disordered" evidence="1">
    <location>
        <begin position="47"/>
        <end position="86"/>
    </location>
</feature>
<feature type="compositionally biased region" description="Polar residues" evidence="1">
    <location>
        <begin position="401"/>
        <end position="412"/>
    </location>
</feature>
<evidence type="ECO:0000256" key="1">
    <source>
        <dbReference type="SAM" id="MobiDB-lite"/>
    </source>
</evidence>
<accession>A0AAN6Q0A1</accession>
<feature type="transmembrane region" description="Helical" evidence="2">
    <location>
        <begin position="12"/>
        <end position="32"/>
    </location>
</feature>
<keyword evidence="2" id="KW-0812">Transmembrane</keyword>
<evidence type="ECO:0000313" key="3">
    <source>
        <dbReference type="EMBL" id="KAK4098626.1"/>
    </source>
</evidence>
<comment type="caution">
    <text evidence="3">The sequence shown here is derived from an EMBL/GenBank/DDBJ whole genome shotgun (WGS) entry which is preliminary data.</text>
</comment>
<feature type="region of interest" description="Disordered" evidence="1">
    <location>
        <begin position="298"/>
        <end position="441"/>
    </location>
</feature>
<sequence length="441" mass="47663">MPPPFPRTPLPVLIVVIVIGAIVVAAVLAFIFRRFFYRLTRRKHTYQPAVGSSGDDDAPSTREVRPAQNIPEQAPGTAAAPAVDRNTSVRSVMTLPAYRPKATENERVLGVGGERDGIDMVVEMQTAEEEEALRDEEMESLYAIRAARRRQIADREERRRLRQQAREARDAVALRDLRESARDLAAQNASEIEELRHSHDRIRETRQRAVSSVSYADVGIARADGTRVRAGSTESTERVGLLSDAASIAASADGLFLRRDRSASATLSIDTSAMAERPDSPGLRAGWDGLYSLAGRSRSRASSAATTPRVPTPSPGSTPHAGSPPVMVDAEDADLGDAGMPPPGYDEVSLDEITPMHSRRNSDVSGRVSPYPDPPPNYPGPGPAERRNSRLSAHMGDLASHAQTRAESDSGSGQNGGIPRLPSLRLSEVPQIVIEPSSERP</sequence>
<keyword evidence="2" id="KW-0472">Membrane</keyword>
<keyword evidence="4" id="KW-1185">Reference proteome</keyword>
<dbReference type="AlphaFoldDB" id="A0AAN6Q0A1"/>